<evidence type="ECO:0000256" key="1">
    <source>
        <dbReference type="SAM" id="SignalP"/>
    </source>
</evidence>
<organism evidence="2">
    <name type="scientific">Scolopendra viridis</name>
    <name type="common">Giant centipede</name>
    <dbReference type="NCBI Taxonomy" id="118503"/>
    <lineage>
        <taxon>Eukaryota</taxon>
        <taxon>Metazoa</taxon>
        <taxon>Ecdysozoa</taxon>
        <taxon>Arthropoda</taxon>
        <taxon>Myriapoda</taxon>
        <taxon>Chilopoda</taxon>
        <taxon>Pleurostigmophora</taxon>
        <taxon>Scolopendromorpha</taxon>
        <taxon>Scolopendridae</taxon>
        <taxon>Scolopendra</taxon>
    </lineage>
</organism>
<gene>
    <name evidence="2" type="primary">SLPTX15</name>
</gene>
<feature type="signal peptide" evidence="1">
    <location>
        <begin position="1"/>
        <end position="23"/>
    </location>
</feature>
<protein>
    <submittedName>
        <fullName evidence="2">SLPTX15</fullName>
    </submittedName>
</protein>
<dbReference type="AlphaFoldDB" id="A0A4D5R8Y7"/>
<name>A0A4D5R8Y7_SCOVI</name>
<reference evidence="2" key="1">
    <citation type="journal article" date="2018" name="Toxicon">
        <title>Venom-gland transcriptomics and venom proteomics of the giant Florida blue centipede, Scolopendra viridis.</title>
        <authorList>
            <person name="Ward M.J."/>
            <person name="Rokyta D.R."/>
        </authorList>
    </citation>
    <scope>NUCLEOTIDE SEQUENCE</scope>
    <source>
        <tissue evidence="2">Venom gland</tissue>
    </source>
</reference>
<proteinExistence type="predicted"/>
<evidence type="ECO:0000313" key="2">
    <source>
        <dbReference type="EMBL" id="MIC88602.1"/>
    </source>
</evidence>
<accession>A0A4D5R8Y7</accession>
<keyword evidence="1" id="KW-0732">Signal</keyword>
<dbReference type="EMBL" id="GGNE01000061">
    <property type="protein sequence ID" value="MIC88602.1"/>
    <property type="molecule type" value="Transcribed_RNA"/>
</dbReference>
<sequence>MKILIATLIAVTLFLAAIHQAQGNEMDYFQLRGRPDADETCRKECAERHTNGDLDKVVEVLIRHNNQRQPFCRCVFQTS</sequence>
<feature type="chain" id="PRO_5020025779" evidence="1">
    <location>
        <begin position="24"/>
        <end position="79"/>
    </location>
</feature>